<feature type="transmembrane region" description="Helical" evidence="2">
    <location>
        <begin position="417"/>
        <end position="438"/>
    </location>
</feature>
<protein>
    <submittedName>
        <fullName evidence="4">Uncharacterized protein</fullName>
    </submittedName>
</protein>
<evidence type="ECO:0000313" key="5">
    <source>
        <dbReference type="Proteomes" id="UP000054032"/>
    </source>
</evidence>
<dbReference type="EMBL" id="KI964014">
    <property type="protein sequence ID" value="EUC44009.1"/>
    <property type="molecule type" value="Genomic_DNA"/>
</dbReference>
<dbReference type="PANTHER" id="PTHR37544">
    <property type="entry name" value="SPRAY-RELATED"/>
    <property type="match status" value="1"/>
</dbReference>
<dbReference type="AlphaFoldDB" id="W6Z8Y5"/>
<dbReference type="KEGG" id="bor:COCMIDRAFT_38130"/>
<dbReference type="InterPro" id="IPR021840">
    <property type="entry name" value="DUF3433"/>
</dbReference>
<feature type="region of interest" description="Disordered" evidence="1">
    <location>
        <begin position="1216"/>
        <end position="1241"/>
    </location>
</feature>
<dbReference type="PANTHER" id="PTHR37544:SF3">
    <property type="entry name" value="SPRAY"/>
    <property type="match status" value="1"/>
</dbReference>
<sequence length="1241" mass="138539">MALFAISPLSSALLTSAEVVISRPLEFSRIVPRNNAQLSIVANRETYFRTMAALMRNVSTSAWISDKSLTLPFWPSIESGQFGPELVSKYNSWTAETMALHTDLSCQDMTLESDTLEPTPYSAYDRMQHGPYKGIEPMVHFVLKSNDGCTYNMSFHPTAGQISAGGLTWSNTSTLFVQSKTLLLLGRKPFPAEVSETSPYARHSASDECANRDIVILSTPWAKDVQFNTSWGPGIEHNRTFERSPEFRMKALLCQSHYFQESRNLSALMTTGRPPNITSTQVDSANRTPIPKELLDIPKFERTILQDAWADYFNTESMQTDATRGLDDVQGPYADPKIVRSAPVFTGVGPLLGAIYSFNITRMFEDKEFGAQVARVKGRFFTECLHEALRDPAAVEANTIKGETTLVEERVMVLREIGIALAVLFLVSSVLLALVFWVSRLTFRPLNLTTDPGSAIGHAMLIRSQSEQSSIFRRNHKASRKELQEVLKQDRFYMQDGEIRATENHASSSTILRLSMLFALFCFLVCVLIAVLVLNVFSIRSRLSQQAFIYEADISKLGLSFSTFAPISIAPTVISIVIGLWWDQLDSTFRILQPYISMSRRPTPIRSGAGLTYRSKTWIGAAIKAALNRHWILFMVALGSVLCQILTVSMSAVFERQSTNVVHPTVFQRTLEDRMLPIMTTHRAADDLWSGTNPGRLPWKVLNELLLDPPKNWLPGATIQLSLNGTKPTWTHDGWSFIPIDLSKASGLALVQPNPKQGILYPSNVTITTQALRAKLECQRIPEIVNTSTWLNTTDNLPSSYQQEVDIPGSKDGYILPPTIFNDGPSNTSTFATSSMIRCCSNTTNNDTNTAVIGYWSPIEVKSFPYEDRQWPVPFVTKWIVGKPRGGGKDALIFDEAPAMQAARCLPTIEAADARVTVDKDTGTVQSFEIVGSVRPAEEAWSEAFVQRNFTGSASNQRLNETYKGPVNMTTSYGVLFMGSMFKAANDKITLWEYVQDNAFVMRDMENGMNMDLMTYSMYNLVNRDPSALLDYETLVLYAGQTFETFFQHFVTNGLSLEAGGLAYQKIGDSSIQELGAPITWNGTALPQREYANQNTNRTAEGQVSSRIQILHMNAVATYLTVAIVIWLIGTTVVITWLQRKYTSTLIRDIQLIADVLVLVAGSDNLLELLQDRGYRVKKSADINTMLGWFKDRDGEVRWGIEVVGGRAAVEWVEAPKARNESPEKGASRRPLFPWKRKPTT</sequence>
<dbReference type="OrthoDB" id="3248909at2759"/>
<name>W6Z8Y5_COCMI</name>
<dbReference type="RefSeq" id="XP_007689488.1">
    <property type="nucleotide sequence ID" value="XM_007691298.1"/>
</dbReference>
<evidence type="ECO:0000256" key="1">
    <source>
        <dbReference type="SAM" id="MobiDB-lite"/>
    </source>
</evidence>
<dbReference type="HOGENOM" id="CLU_003476_0_0_1"/>
<keyword evidence="2" id="KW-0472">Membrane</keyword>
<keyword evidence="2" id="KW-0812">Transmembrane</keyword>
<evidence type="ECO:0000256" key="2">
    <source>
        <dbReference type="SAM" id="Phobius"/>
    </source>
</evidence>
<feature type="chain" id="PRO_5004886759" evidence="3">
    <location>
        <begin position="18"/>
        <end position="1241"/>
    </location>
</feature>
<dbReference type="GeneID" id="19123403"/>
<keyword evidence="2" id="KW-1133">Transmembrane helix</keyword>
<feature type="transmembrane region" description="Helical" evidence="2">
    <location>
        <begin position="631"/>
        <end position="654"/>
    </location>
</feature>
<dbReference type="Proteomes" id="UP000054032">
    <property type="component" value="Unassembled WGS sequence"/>
</dbReference>
<evidence type="ECO:0000256" key="3">
    <source>
        <dbReference type="SAM" id="SignalP"/>
    </source>
</evidence>
<feature type="transmembrane region" description="Helical" evidence="2">
    <location>
        <begin position="559"/>
        <end position="582"/>
    </location>
</feature>
<reference evidence="4 5" key="1">
    <citation type="journal article" date="2013" name="PLoS Genet.">
        <title>Comparative genome structure, secondary metabolite, and effector coding capacity across Cochliobolus pathogens.</title>
        <authorList>
            <person name="Condon B.J."/>
            <person name="Leng Y."/>
            <person name="Wu D."/>
            <person name="Bushley K.E."/>
            <person name="Ohm R.A."/>
            <person name="Otillar R."/>
            <person name="Martin J."/>
            <person name="Schackwitz W."/>
            <person name="Grimwood J."/>
            <person name="MohdZainudin N."/>
            <person name="Xue C."/>
            <person name="Wang R."/>
            <person name="Manning V.A."/>
            <person name="Dhillon B."/>
            <person name="Tu Z.J."/>
            <person name="Steffenson B.J."/>
            <person name="Salamov A."/>
            <person name="Sun H."/>
            <person name="Lowry S."/>
            <person name="LaButti K."/>
            <person name="Han J."/>
            <person name="Copeland A."/>
            <person name="Lindquist E."/>
            <person name="Barry K."/>
            <person name="Schmutz J."/>
            <person name="Baker S.E."/>
            <person name="Ciuffetti L.M."/>
            <person name="Grigoriev I.V."/>
            <person name="Zhong S."/>
            <person name="Turgeon B.G."/>
        </authorList>
    </citation>
    <scope>NUCLEOTIDE SEQUENCE [LARGE SCALE GENOMIC DNA]</scope>
    <source>
        <strain evidence="4 5">ATCC 44560</strain>
    </source>
</reference>
<proteinExistence type="predicted"/>
<accession>W6Z8Y5</accession>
<gene>
    <name evidence="4" type="ORF">COCMIDRAFT_38130</name>
</gene>
<evidence type="ECO:0000313" key="4">
    <source>
        <dbReference type="EMBL" id="EUC44009.1"/>
    </source>
</evidence>
<feature type="transmembrane region" description="Helical" evidence="2">
    <location>
        <begin position="1116"/>
        <end position="1138"/>
    </location>
</feature>
<dbReference type="Pfam" id="PF11915">
    <property type="entry name" value="DUF3433"/>
    <property type="match status" value="1"/>
</dbReference>
<feature type="transmembrane region" description="Helical" evidence="2">
    <location>
        <begin position="517"/>
        <end position="539"/>
    </location>
</feature>
<keyword evidence="3" id="KW-0732">Signal</keyword>
<organism evidence="4 5">
    <name type="scientific">Bipolaris oryzae ATCC 44560</name>
    <dbReference type="NCBI Taxonomy" id="930090"/>
    <lineage>
        <taxon>Eukaryota</taxon>
        <taxon>Fungi</taxon>
        <taxon>Dikarya</taxon>
        <taxon>Ascomycota</taxon>
        <taxon>Pezizomycotina</taxon>
        <taxon>Dothideomycetes</taxon>
        <taxon>Pleosporomycetidae</taxon>
        <taxon>Pleosporales</taxon>
        <taxon>Pleosporineae</taxon>
        <taxon>Pleosporaceae</taxon>
        <taxon>Bipolaris</taxon>
    </lineage>
</organism>
<dbReference type="eggNOG" id="ENOG502SHDK">
    <property type="taxonomic scope" value="Eukaryota"/>
</dbReference>
<keyword evidence="5" id="KW-1185">Reference proteome</keyword>
<feature type="signal peptide" evidence="3">
    <location>
        <begin position="1"/>
        <end position="17"/>
    </location>
</feature>
<feature type="compositionally biased region" description="Basic and acidic residues" evidence="1">
    <location>
        <begin position="1216"/>
        <end position="1227"/>
    </location>
</feature>